<name>A0A9W6VH19_9PSEU</name>
<dbReference type="InterPro" id="IPR016040">
    <property type="entry name" value="NAD(P)-bd_dom"/>
</dbReference>
<dbReference type="Gene3D" id="3.90.25.10">
    <property type="entry name" value="UDP-galactose 4-epimerase, domain 1"/>
    <property type="match status" value="1"/>
</dbReference>
<evidence type="ECO:0000259" key="1">
    <source>
        <dbReference type="Pfam" id="PF13460"/>
    </source>
</evidence>
<comment type="caution">
    <text evidence="2">The sequence shown here is derived from an EMBL/GenBank/DDBJ whole genome shotgun (WGS) entry which is preliminary data.</text>
</comment>
<reference evidence="2" key="1">
    <citation type="submission" date="2023-03" db="EMBL/GenBank/DDBJ databases">
        <title>Amycolatopsis taiwanensis NBRC 103393.</title>
        <authorList>
            <person name="Ichikawa N."/>
            <person name="Sato H."/>
            <person name="Tonouchi N."/>
        </authorList>
    </citation>
    <scope>NUCLEOTIDE SEQUENCE</scope>
    <source>
        <strain evidence="2">NBRC 103393</strain>
    </source>
</reference>
<dbReference type="PANTHER" id="PTHR43162:SF1">
    <property type="entry name" value="PRESTALK A DIFFERENTIATION PROTEIN A"/>
    <property type="match status" value="1"/>
</dbReference>
<dbReference type="InterPro" id="IPR036291">
    <property type="entry name" value="NAD(P)-bd_dom_sf"/>
</dbReference>
<dbReference type="EMBL" id="BSTI01000005">
    <property type="protein sequence ID" value="GLY66081.1"/>
    <property type="molecule type" value="Genomic_DNA"/>
</dbReference>
<dbReference type="Proteomes" id="UP001165136">
    <property type="component" value="Unassembled WGS sequence"/>
</dbReference>
<protein>
    <submittedName>
        <fullName evidence="2">NmrA family transcriptional regulator</fullName>
    </submittedName>
</protein>
<accession>A0A9W6VH19</accession>
<gene>
    <name evidence="2" type="ORF">Atai01_27000</name>
</gene>
<dbReference type="PANTHER" id="PTHR43162">
    <property type="match status" value="1"/>
</dbReference>
<feature type="domain" description="NAD(P)-binding" evidence="1">
    <location>
        <begin position="13"/>
        <end position="171"/>
    </location>
</feature>
<proteinExistence type="predicted"/>
<organism evidence="2 3">
    <name type="scientific">Amycolatopsis taiwanensis</name>
    <dbReference type="NCBI Taxonomy" id="342230"/>
    <lineage>
        <taxon>Bacteria</taxon>
        <taxon>Bacillati</taxon>
        <taxon>Actinomycetota</taxon>
        <taxon>Actinomycetes</taxon>
        <taxon>Pseudonocardiales</taxon>
        <taxon>Pseudonocardiaceae</taxon>
        <taxon>Amycolatopsis</taxon>
    </lineage>
</organism>
<dbReference type="RefSeq" id="WP_285487021.1">
    <property type="nucleotide sequence ID" value="NZ_BSTI01000005.1"/>
</dbReference>
<dbReference type="SUPFAM" id="SSF51735">
    <property type="entry name" value="NAD(P)-binding Rossmann-fold domains"/>
    <property type="match status" value="1"/>
</dbReference>
<evidence type="ECO:0000313" key="3">
    <source>
        <dbReference type="Proteomes" id="UP001165136"/>
    </source>
</evidence>
<dbReference type="Gene3D" id="3.40.50.720">
    <property type="entry name" value="NAD(P)-binding Rossmann-like Domain"/>
    <property type="match status" value="1"/>
</dbReference>
<evidence type="ECO:0000313" key="2">
    <source>
        <dbReference type="EMBL" id="GLY66081.1"/>
    </source>
</evidence>
<dbReference type="InterPro" id="IPR051604">
    <property type="entry name" value="Ergot_Alk_Oxidoreductase"/>
</dbReference>
<dbReference type="AlphaFoldDB" id="A0A9W6VH19"/>
<keyword evidence="3" id="KW-1185">Reference proteome</keyword>
<sequence>MSDNEQKQILVLGATGKTGRRVVDRLAARDIPVRAGSRAGAPPFDWTDRDTWSPVLRGIESVYLTYQPDLAIPEAADAVGSFAELAVRTGIRRLVLLSGRGEPGARKAEKAVQDSGAEWTVVRASWFAQNFSEDYLVDPVRDGEVMLPAGEVPEPFVDAEDIADVVAAALTGDGHGGEVYELTGPRLLTFADAVNEIAAAAGRNIGYVPVPAEHYAAVLTEHGLPLEVVSLLTHLFTEVLDGRNAHLSDGVQRALQREPRDFADYARRTAATGVWAKVH</sequence>
<dbReference type="Pfam" id="PF13460">
    <property type="entry name" value="NAD_binding_10"/>
    <property type="match status" value="1"/>
</dbReference>